<dbReference type="Proteomes" id="UP001060085">
    <property type="component" value="Linkage Group LG07"/>
</dbReference>
<sequence length="553" mass="62205">MVIASQCAPSFSTSFCCHHRTESYTRFLRFPPLRLHTPFSTRRLTLSSRLNASSSSSTPSNGYDFDGQDTPYELQHGVLTSPPRRRGSSVYVSLPLDSIDLSSGEMKRKKIMFHSFRALATAGVEGVVMEVWWGLVERDSPGDYDWRGYFQILTLARSCKLKVRAVLAFHQCGRGPDDTFWIPLPQWVLEEMEKDQGLAYSDKYGRRNKEYISLGCDNLPVLCGRSPIQAYADFMRNFRDTFRQFLGGVITGIQVGMGPAGELRYPSLPSRSLAWVSGSHELGEFQCYDKYMLASLNACARKMGMPQWGYGGPTGASTTTNDPERAEFFRSDGSWNTPYGQFFLEWYSGLLILHGENICRQAESIFRGTDVAVSGKVAGVYWHYGTVSHPSELTAGYYNTIMRNGYLPIARMFGRYGFTMCCTCFEMKDEEEWKLHRFSSPEGFLRQLILTARICDVPLEGENSGSHLDEKSFEQVLKMSRLCSSDGLERSSFSFNFNRLDKDLFGSHNFSNFTSFVKQISNLNAFRGKLGFGGDDVSQSWPFSAASSGAALS</sequence>
<evidence type="ECO:0000313" key="2">
    <source>
        <dbReference type="Proteomes" id="UP001060085"/>
    </source>
</evidence>
<comment type="caution">
    <text evidence="1">The sequence shown here is derived from an EMBL/GenBank/DDBJ whole genome shotgun (WGS) entry which is preliminary data.</text>
</comment>
<organism evidence="1 2">
    <name type="scientific">Catharanthus roseus</name>
    <name type="common">Madagascar periwinkle</name>
    <name type="synonym">Vinca rosea</name>
    <dbReference type="NCBI Taxonomy" id="4058"/>
    <lineage>
        <taxon>Eukaryota</taxon>
        <taxon>Viridiplantae</taxon>
        <taxon>Streptophyta</taxon>
        <taxon>Embryophyta</taxon>
        <taxon>Tracheophyta</taxon>
        <taxon>Spermatophyta</taxon>
        <taxon>Magnoliopsida</taxon>
        <taxon>eudicotyledons</taxon>
        <taxon>Gunneridae</taxon>
        <taxon>Pentapetalae</taxon>
        <taxon>asterids</taxon>
        <taxon>lamiids</taxon>
        <taxon>Gentianales</taxon>
        <taxon>Apocynaceae</taxon>
        <taxon>Rauvolfioideae</taxon>
        <taxon>Vinceae</taxon>
        <taxon>Catharanthinae</taxon>
        <taxon>Catharanthus</taxon>
    </lineage>
</organism>
<reference evidence="2" key="1">
    <citation type="journal article" date="2023" name="Nat. Plants">
        <title>Single-cell RNA sequencing provides a high-resolution roadmap for understanding the multicellular compartmentation of specialized metabolism.</title>
        <authorList>
            <person name="Sun S."/>
            <person name="Shen X."/>
            <person name="Li Y."/>
            <person name="Li Y."/>
            <person name="Wang S."/>
            <person name="Li R."/>
            <person name="Zhang H."/>
            <person name="Shen G."/>
            <person name="Guo B."/>
            <person name="Wei J."/>
            <person name="Xu J."/>
            <person name="St-Pierre B."/>
            <person name="Chen S."/>
            <person name="Sun C."/>
        </authorList>
    </citation>
    <scope>NUCLEOTIDE SEQUENCE [LARGE SCALE GENOMIC DNA]</scope>
</reference>
<accession>A0ACC0A3G5</accession>
<name>A0ACC0A3G5_CATRO</name>
<keyword evidence="2" id="KW-1185">Reference proteome</keyword>
<dbReference type="EMBL" id="CM044707">
    <property type="protein sequence ID" value="KAI5655301.1"/>
    <property type="molecule type" value="Genomic_DNA"/>
</dbReference>
<protein>
    <submittedName>
        <fullName evidence="1">Uncharacterized protein</fullName>
    </submittedName>
</protein>
<evidence type="ECO:0000313" key="1">
    <source>
        <dbReference type="EMBL" id="KAI5655301.1"/>
    </source>
</evidence>
<proteinExistence type="predicted"/>
<gene>
    <name evidence="1" type="ORF">M9H77_32488</name>
</gene>